<dbReference type="AlphaFoldDB" id="A0A160TFH5"/>
<evidence type="ECO:0000256" key="2">
    <source>
        <dbReference type="ARBA" id="ARBA00022490"/>
    </source>
</evidence>
<sequence length="156" mass="17860">MSIKKYPHLYLSNQTCFAAYTVARQITQAYHPLLKLLGLTYPQYLVMLVLWEAMENNQQWLKVGDICDELMLDTGTVTPLLKRMETSGSIVRQRSESDERIVLVGLTEQGMSLRELASTVPSNLMCRAGVSIDEAASLRDHLWGWIKRWRKAKNQS</sequence>
<dbReference type="Gene3D" id="1.10.10.10">
    <property type="entry name" value="Winged helix-like DNA-binding domain superfamily/Winged helix DNA-binding domain"/>
    <property type="match status" value="1"/>
</dbReference>
<dbReference type="InterPro" id="IPR055166">
    <property type="entry name" value="Transc_reg_Sar_Rot_HTH"/>
</dbReference>
<dbReference type="SMART" id="SM00347">
    <property type="entry name" value="HTH_MARR"/>
    <property type="match status" value="1"/>
</dbReference>
<dbReference type="InterPro" id="IPR039422">
    <property type="entry name" value="MarR/SlyA-like"/>
</dbReference>
<evidence type="ECO:0000313" key="7">
    <source>
        <dbReference type="EMBL" id="CUS42608.1"/>
    </source>
</evidence>
<evidence type="ECO:0000256" key="3">
    <source>
        <dbReference type="ARBA" id="ARBA00023015"/>
    </source>
</evidence>
<organism evidence="7">
    <name type="scientific">hydrothermal vent metagenome</name>
    <dbReference type="NCBI Taxonomy" id="652676"/>
    <lineage>
        <taxon>unclassified sequences</taxon>
        <taxon>metagenomes</taxon>
        <taxon>ecological metagenomes</taxon>
    </lineage>
</organism>
<dbReference type="InterPro" id="IPR036388">
    <property type="entry name" value="WH-like_DNA-bd_sf"/>
</dbReference>
<evidence type="ECO:0000256" key="4">
    <source>
        <dbReference type="ARBA" id="ARBA00023125"/>
    </source>
</evidence>
<dbReference type="PANTHER" id="PTHR33164">
    <property type="entry name" value="TRANSCRIPTIONAL REGULATOR, MARR FAMILY"/>
    <property type="match status" value="1"/>
</dbReference>
<dbReference type="PANTHER" id="PTHR33164:SF5">
    <property type="entry name" value="ORGANIC HYDROPEROXIDE RESISTANCE TRANSCRIPTIONAL REGULATOR"/>
    <property type="match status" value="1"/>
</dbReference>
<dbReference type="Pfam" id="PF22381">
    <property type="entry name" value="Staph_reg_Sar_Rot"/>
    <property type="match status" value="1"/>
</dbReference>
<dbReference type="EMBL" id="CZQC01000068">
    <property type="protein sequence ID" value="CUS42608.1"/>
    <property type="molecule type" value="Genomic_DNA"/>
</dbReference>
<keyword evidence="5" id="KW-0804">Transcription</keyword>
<evidence type="ECO:0000256" key="5">
    <source>
        <dbReference type="ARBA" id="ARBA00023163"/>
    </source>
</evidence>
<dbReference type="PROSITE" id="PS50995">
    <property type="entry name" value="HTH_MARR_2"/>
    <property type="match status" value="1"/>
</dbReference>
<protein>
    <submittedName>
        <fullName evidence="7">Organic hydroperoxide resistance transcriptional regulator</fullName>
    </submittedName>
</protein>
<name>A0A160TFH5_9ZZZZ</name>
<keyword evidence="2" id="KW-0963">Cytoplasm</keyword>
<dbReference type="GO" id="GO:0003700">
    <property type="term" value="F:DNA-binding transcription factor activity"/>
    <property type="evidence" value="ECO:0007669"/>
    <property type="project" value="InterPro"/>
</dbReference>
<evidence type="ECO:0000259" key="6">
    <source>
        <dbReference type="PROSITE" id="PS50995"/>
    </source>
</evidence>
<reference evidence="7" key="1">
    <citation type="submission" date="2015-10" db="EMBL/GenBank/DDBJ databases">
        <authorList>
            <person name="Gilbert D.G."/>
        </authorList>
    </citation>
    <scope>NUCLEOTIDE SEQUENCE</scope>
</reference>
<feature type="domain" description="HTH marR-type" evidence="6">
    <location>
        <begin position="12"/>
        <end position="147"/>
    </location>
</feature>
<keyword evidence="3" id="KW-0805">Transcription regulation</keyword>
<dbReference type="GO" id="GO:0003677">
    <property type="term" value="F:DNA binding"/>
    <property type="evidence" value="ECO:0007669"/>
    <property type="project" value="UniProtKB-KW"/>
</dbReference>
<accession>A0A160TFH5</accession>
<dbReference type="GO" id="GO:0006950">
    <property type="term" value="P:response to stress"/>
    <property type="evidence" value="ECO:0007669"/>
    <property type="project" value="TreeGrafter"/>
</dbReference>
<dbReference type="InterPro" id="IPR036390">
    <property type="entry name" value="WH_DNA-bd_sf"/>
</dbReference>
<keyword evidence="4" id="KW-0238">DNA-binding</keyword>
<evidence type="ECO:0000256" key="1">
    <source>
        <dbReference type="ARBA" id="ARBA00004496"/>
    </source>
</evidence>
<comment type="subcellular location">
    <subcellularLocation>
        <location evidence="1">Cytoplasm</location>
    </subcellularLocation>
</comment>
<dbReference type="InterPro" id="IPR000835">
    <property type="entry name" value="HTH_MarR-typ"/>
</dbReference>
<dbReference type="SUPFAM" id="SSF46785">
    <property type="entry name" value="Winged helix' DNA-binding domain"/>
    <property type="match status" value="1"/>
</dbReference>
<proteinExistence type="predicted"/>
<gene>
    <name evidence="7" type="ORF">MGWOODY_Tha2379</name>
</gene>
<dbReference type="GO" id="GO:0005737">
    <property type="term" value="C:cytoplasm"/>
    <property type="evidence" value="ECO:0007669"/>
    <property type="project" value="UniProtKB-SubCell"/>
</dbReference>